<dbReference type="Proteomes" id="UP000034516">
    <property type="component" value="Unassembled WGS sequence"/>
</dbReference>
<protein>
    <recommendedName>
        <fullName evidence="1">DUF2090 domain-containing protein</fullName>
    </recommendedName>
</protein>
<dbReference type="EMBL" id="LCCW01000001">
    <property type="protein sequence ID" value="KKS43558.1"/>
    <property type="molecule type" value="Genomic_DNA"/>
</dbReference>
<comment type="caution">
    <text evidence="2">The sequence shown here is derived from an EMBL/GenBank/DDBJ whole genome shotgun (WGS) entry which is preliminary data.</text>
</comment>
<dbReference type="Gene3D" id="3.20.20.70">
    <property type="entry name" value="Aldolase class I"/>
    <property type="match status" value="1"/>
</dbReference>
<dbReference type="AlphaFoldDB" id="A0A0G1C1P1"/>
<dbReference type="Pfam" id="PF09863">
    <property type="entry name" value="DUF2090"/>
    <property type="match status" value="1"/>
</dbReference>
<sequence>MLGYPKNLYILPLDHRDFLVKILFGLKGALNVKDHRLMEKYRELVFDGFYAAYKKLNNKPELAILVDEEFGSSVLNSARKKKIVFCLSTEKSGQSGFTLEYGRDFGKHIEKFHPPIVKALVRYNPANIQVNRIQLKRLKQLSDWCHTYGYKFLLEPLVPPTVADLEKCHGRQDLFDKNIRPRLAQTMVKETQLSGVEPDIWKIEAFESTKDWEKIIPVIRRGQSRSEVGIVLLGRNASFAQVKRWFNLAPREQLNGFAVGRTVFLRAVEEFHAKKINRPAAVKIIADNYAELVRYWTK</sequence>
<dbReference type="InterPro" id="IPR018659">
    <property type="entry name" value="DUF2090"/>
</dbReference>
<accession>A0A0G1C1P1</accession>
<dbReference type="InterPro" id="IPR013785">
    <property type="entry name" value="Aldolase_TIM"/>
</dbReference>
<evidence type="ECO:0000313" key="3">
    <source>
        <dbReference type="Proteomes" id="UP000034516"/>
    </source>
</evidence>
<evidence type="ECO:0000313" key="2">
    <source>
        <dbReference type="EMBL" id="KKS43558.1"/>
    </source>
</evidence>
<feature type="domain" description="DUF2090" evidence="1">
    <location>
        <begin position="6"/>
        <end position="297"/>
    </location>
</feature>
<reference evidence="2 3" key="1">
    <citation type="journal article" date="2015" name="Nature">
        <title>rRNA introns, odd ribosomes, and small enigmatic genomes across a large radiation of phyla.</title>
        <authorList>
            <person name="Brown C.T."/>
            <person name="Hug L.A."/>
            <person name="Thomas B.C."/>
            <person name="Sharon I."/>
            <person name="Castelle C.J."/>
            <person name="Singh A."/>
            <person name="Wilkins M.J."/>
            <person name="Williams K.H."/>
            <person name="Banfield J.F."/>
        </authorList>
    </citation>
    <scope>NUCLEOTIDE SEQUENCE [LARGE SCALE GENOMIC DNA]</scope>
</reference>
<gene>
    <name evidence="2" type="ORF">UV02_C0001G0023</name>
</gene>
<name>A0A0G1C1P1_9BACT</name>
<proteinExistence type="predicted"/>
<organism evidence="2 3">
    <name type="scientific">Candidatus Kuenenbacteria bacterium GW2011_GWA2_42_15</name>
    <dbReference type="NCBI Taxonomy" id="1618677"/>
    <lineage>
        <taxon>Bacteria</taxon>
        <taxon>Candidatus Kueneniibacteriota</taxon>
    </lineage>
</organism>
<evidence type="ECO:0000259" key="1">
    <source>
        <dbReference type="Pfam" id="PF09863"/>
    </source>
</evidence>